<dbReference type="EMBL" id="JAAITQ010000015">
    <property type="protein sequence ID" value="NSE16611.1"/>
    <property type="molecule type" value="Genomic_DNA"/>
</dbReference>
<sequence>MLSSYCFSIVGKDHIKKHMPCHDSSLIAAISSSWKIAVVADGVGSCKHAETASKIAVETVAKLIKEQFPPFVSDDQTYFSVIRAAMHGAANAIERYVEKNDEGNEREYQTTLSVAVMSSKLLYYGNAGDSGIIALDDQGEYHLVTEQQNDDEGRVYAMPSNRIFEVGKAKFTPVAALCMTDGVYNNVVPFLLHDYKFQVNVPFANLFITYALGLGKSKEQETTEKCKKEAIQYLQSDECKDMTDDLSVAVLVNTSSGLTREEIKWEEPEIDFYALKWKEISIYPSEEIRNSVFYKYIREKNPDWTEKQITELFKKYTGTPKQEEIPKEEKRTKSDSSEEQKTQSHTQSTEGEKKRGQEKIHSNKTHKNKTESGLYDFLKKKL</sequence>
<feature type="compositionally biased region" description="Basic and acidic residues" evidence="1">
    <location>
        <begin position="321"/>
        <end position="342"/>
    </location>
</feature>
<evidence type="ECO:0000313" key="3">
    <source>
        <dbReference type="EMBL" id="NSE16611.1"/>
    </source>
</evidence>
<dbReference type="Gene3D" id="3.60.40.10">
    <property type="entry name" value="PPM-type phosphatase domain"/>
    <property type="match status" value="1"/>
</dbReference>
<comment type="caution">
    <text evidence="3">The sequence shown here is derived from an EMBL/GenBank/DDBJ whole genome shotgun (WGS) entry which is preliminary data.</text>
</comment>
<dbReference type="SUPFAM" id="SSF81606">
    <property type="entry name" value="PP2C-like"/>
    <property type="match status" value="1"/>
</dbReference>
<dbReference type="InterPro" id="IPR001932">
    <property type="entry name" value="PPM-type_phosphatase-like_dom"/>
</dbReference>
<feature type="domain" description="PPM-type phosphatase" evidence="2">
    <location>
        <begin position="3"/>
        <end position="251"/>
    </location>
</feature>
<evidence type="ECO:0000313" key="4">
    <source>
        <dbReference type="Proteomes" id="UP000768180"/>
    </source>
</evidence>
<feature type="region of interest" description="Disordered" evidence="1">
    <location>
        <begin position="315"/>
        <end position="382"/>
    </location>
</feature>
<dbReference type="SMART" id="SM00332">
    <property type="entry name" value="PP2Cc"/>
    <property type="match status" value="1"/>
</dbReference>
<dbReference type="RefSeq" id="WP_173829888.1">
    <property type="nucleotide sequence ID" value="NZ_JAAITQ010000015.1"/>
</dbReference>
<reference evidence="3 4" key="1">
    <citation type="journal article" date="2020" name="Cell Host Microbe">
        <title>Functional and Genomic Variation between Human-Derived Isolates of Lachnospiraceae Reveals Inter- and Intra-Species Diversity.</title>
        <authorList>
            <person name="Sorbara M.T."/>
            <person name="Littmann E.R."/>
            <person name="Fontana E."/>
            <person name="Moody T.U."/>
            <person name="Kohout C.E."/>
            <person name="Gjonbalaj M."/>
            <person name="Eaton V."/>
            <person name="Seok R."/>
            <person name="Leiner I.M."/>
            <person name="Pamer E.G."/>
        </authorList>
    </citation>
    <scope>NUCLEOTIDE SEQUENCE [LARGE SCALE GENOMIC DNA]</scope>
    <source>
        <strain evidence="3 4">MSK.14.54</strain>
    </source>
</reference>
<feature type="compositionally biased region" description="Basic and acidic residues" evidence="1">
    <location>
        <begin position="350"/>
        <end position="361"/>
    </location>
</feature>
<evidence type="ECO:0000259" key="2">
    <source>
        <dbReference type="SMART" id="SM00332"/>
    </source>
</evidence>
<keyword evidence="4" id="KW-1185">Reference proteome</keyword>
<protein>
    <submittedName>
        <fullName evidence="3">Protein phosphatase 2C domain-containing protein</fullName>
    </submittedName>
</protein>
<accession>A0ABX2GFP8</accession>
<dbReference type="InterPro" id="IPR036457">
    <property type="entry name" value="PPM-type-like_dom_sf"/>
</dbReference>
<evidence type="ECO:0000256" key="1">
    <source>
        <dbReference type="SAM" id="MobiDB-lite"/>
    </source>
</evidence>
<name>A0ABX2GFP8_9FIRM</name>
<dbReference type="Pfam" id="PF13672">
    <property type="entry name" value="PP2C_2"/>
    <property type="match status" value="1"/>
</dbReference>
<organism evidence="3 4">
    <name type="scientific">Fusicatenibacter saccharivorans</name>
    <dbReference type="NCBI Taxonomy" id="1150298"/>
    <lineage>
        <taxon>Bacteria</taxon>
        <taxon>Bacillati</taxon>
        <taxon>Bacillota</taxon>
        <taxon>Clostridia</taxon>
        <taxon>Lachnospirales</taxon>
        <taxon>Lachnospiraceae</taxon>
        <taxon>Fusicatenibacter</taxon>
    </lineage>
</organism>
<dbReference type="Proteomes" id="UP000768180">
    <property type="component" value="Unassembled WGS sequence"/>
</dbReference>
<proteinExistence type="predicted"/>
<gene>
    <name evidence="3" type="ORF">G5B05_09360</name>
</gene>